<accession>A0A2L2TDF6</accession>
<evidence type="ECO:0000313" key="2">
    <source>
        <dbReference type="Proteomes" id="UP000245910"/>
    </source>
</evidence>
<organism evidence="1 2">
    <name type="scientific">Fusarium venenatum</name>
    <dbReference type="NCBI Taxonomy" id="56646"/>
    <lineage>
        <taxon>Eukaryota</taxon>
        <taxon>Fungi</taxon>
        <taxon>Dikarya</taxon>
        <taxon>Ascomycota</taxon>
        <taxon>Pezizomycotina</taxon>
        <taxon>Sordariomycetes</taxon>
        <taxon>Hypocreomycetidae</taxon>
        <taxon>Hypocreales</taxon>
        <taxon>Nectriaceae</taxon>
        <taxon>Fusarium</taxon>
    </lineage>
</organism>
<dbReference type="EMBL" id="LN649232">
    <property type="protein sequence ID" value="CEI39582.1"/>
    <property type="molecule type" value="Genomic_DNA"/>
</dbReference>
<protein>
    <submittedName>
        <fullName evidence="1">Uncharacterized protein</fullName>
    </submittedName>
</protein>
<reference evidence="2" key="1">
    <citation type="submission" date="2014-10" db="EMBL/GenBank/DDBJ databases">
        <authorList>
            <person name="King R."/>
        </authorList>
    </citation>
    <scope>NUCLEOTIDE SEQUENCE [LARGE SCALE GENOMIC DNA]</scope>
    <source>
        <strain evidence="2">A3/5</strain>
    </source>
</reference>
<proteinExistence type="predicted"/>
<evidence type="ECO:0000313" key="1">
    <source>
        <dbReference type="EMBL" id="CEI39582.1"/>
    </source>
</evidence>
<keyword evidence="2" id="KW-1185">Reference proteome</keyword>
<name>A0A2L2TDF6_9HYPO</name>
<dbReference type="AlphaFoldDB" id="A0A2L2TDF6"/>
<dbReference type="Proteomes" id="UP000245910">
    <property type="component" value="Chromosome IIII"/>
</dbReference>
<sequence length="112" mass="12667">MCWVNILSNHVLTPSRPRTCDPPDLHSSSRYDCLIHPCLVCLSTIPAEKWQAGQRSNATSWYQSCTVSSSLANLLADMPNWGLAFSLAWCQDDLTVSFEQLNMWRLQDQGVH</sequence>